<dbReference type="EMBL" id="MEHA01000006">
    <property type="protein sequence ID" value="ODR52621.1"/>
    <property type="molecule type" value="Genomic_DNA"/>
</dbReference>
<feature type="modified residue" description="N6-(pyridoxal phosphate)lysine" evidence="4">
    <location>
        <position position="113"/>
    </location>
</feature>
<keyword evidence="3 4" id="KW-0456">Lyase</keyword>
<accession>A0A1E3UJQ5</accession>
<name>A0A1E3UJQ5_9FIRM</name>
<evidence type="ECO:0000256" key="2">
    <source>
        <dbReference type="ARBA" id="ARBA00022898"/>
    </source>
</evidence>
<evidence type="ECO:0000259" key="5">
    <source>
        <dbReference type="Pfam" id="PF00291"/>
    </source>
</evidence>
<sequence>MAIPEVEEAAAAKETFWLNPDRLPFDQAEKELSFTMEDILDAQRRIRRFAPFLAACFPELEESAGIIESPLQDIPAMADSLWKDWGMTGQDGIQKGRVLIKLDSELAVAGSVKARGGIYEVLKVTEELAFRAGILKETDDYSRLKEYREFFSGYTIQVGSTGNLGLSIGIMSAAIGYRAVVHMSADARQWKKDLLRSKGVIVKEYEGDYGEAVAEGRALSDKEETSYFVDDEHSSRLFLGYAAAALHLRKQLEEKGIPVDCDHPLFVYLPCGVGGAPGGITLGLKYVFRDAVHCFFAEPVQCPCMLLGMAAGEGERISVQDLGLTGRTIADGLAVGRPSGLAAGNMKPLLDGIYTVKDSYFLDWMRRLKETEGIVMEPSACAAFGGLRALAGKKGTAYCREQGLLEKSARATHIVWATGGSLMPEDVREEYLQTHLQ</sequence>
<protein>
    <recommendedName>
        <fullName evidence="4">Probable D-serine dehydratase</fullName>
        <ecNumber evidence="4">4.3.1.18</ecNumber>
    </recommendedName>
    <alternativeName>
        <fullName evidence="4">D-serine deaminase</fullName>
        <shortName evidence="4">DSD</shortName>
    </alternativeName>
</protein>
<evidence type="ECO:0000256" key="1">
    <source>
        <dbReference type="ARBA" id="ARBA00001933"/>
    </source>
</evidence>
<comment type="caution">
    <text evidence="6">The sequence shown here is derived from an EMBL/GenBank/DDBJ whole genome shotgun (WGS) entry which is preliminary data.</text>
</comment>
<comment type="cofactor">
    <cofactor evidence="1 4">
        <name>pyridoxal 5'-phosphate</name>
        <dbReference type="ChEBI" id="CHEBI:597326"/>
    </cofactor>
</comment>
<dbReference type="InterPro" id="IPR001926">
    <property type="entry name" value="TrpB-like_PALP"/>
</dbReference>
<evidence type="ECO:0000256" key="4">
    <source>
        <dbReference type="HAMAP-Rule" id="MF_01030"/>
    </source>
</evidence>
<dbReference type="GO" id="GO:0009097">
    <property type="term" value="P:isoleucine biosynthetic process"/>
    <property type="evidence" value="ECO:0007669"/>
    <property type="project" value="TreeGrafter"/>
</dbReference>
<dbReference type="NCBIfam" id="TIGR02035">
    <property type="entry name" value="D_Ser_am_lyase"/>
    <property type="match status" value="1"/>
</dbReference>
<reference evidence="7 9" key="1">
    <citation type="submission" date="2016-08" db="EMBL/GenBank/DDBJ databases">
        <title>Characterization of Isolates of Eisenbergiella tayi Derived from Blood Cultures, Using Whole Genome Sequencing.</title>
        <authorList>
            <person name="Bernier A.-M."/>
            <person name="Burdz T."/>
            <person name="Wiebe D."/>
            <person name="Bernard K."/>
        </authorList>
    </citation>
    <scope>NUCLEOTIDE SEQUENCE [LARGE SCALE GENOMIC DNA]</scope>
    <source>
        <strain evidence="7 9">NML120146</strain>
    </source>
</reference>
<comment type="catalytic activity">
    <reaction evidence="4">
        <text>D-serine = pyruvate + NH4(+)</text>
        <dbReference type="Rhea" id="RHEA:13977"/>
        <dbReference type="ChEBI" id="CHEBI:15361"/>
        <dbReference type="ChEBI" id="CHEBI:28938"/>
        <dbReference type="ChEBI" id="CHEBI:35247"/>
        <dbReference type="EC" id="4.3.1.18"/>
    </reaction>
</comment>
<dbReference type="PANTHER" id="PTHR48078">
    <property type="entry name" value="THREONINE DEHYDRATASE, MITOCHONDRIAL-RELATED"/>
    <property type="match status" value="1"/>
</dbReference>
<evidence type="ECO:0000256" key="3">
    <source>
        <dbReference type="ARBA" id="ARBA00023239"/>
    </source>
</evidence>
<dbReference type="Proteomes" id="UP000094869">
    <property type="component" value="Unassembled WGS sequence"/>
</dbReference>
<dbReference type="GO" id="GO:0030170">
    <property type="term" value="F:pyridoxal phosphate binding"/>
    <property type="evidence" value="ECO:0007669"/>
    <property type="project" value="InterPro"/>
</dbReference>
<dbReference type="Pfam" id="PF00291">
    <property type="entry name" value="PALP"/>
    <property type="match status" value="1"/>
</dbReference>
<dbReference type="InterPro" id="IPR011780">
    <property type="entry name" value="D_Ser_am_lyase"/>
</dbReference>
<dbReference type="AlphaFoldDB" id="A0A1E3UJQ5"/>
<dbReference type="Proteomes" id="UP000094271">
    <property type="component" value="Unassembled WGS sequence"/>
</dbReference>
<dbReference type="InterPro" id="IPR036052">
    <property type="entry name" value="TrpB-like_PALP_sf"/>
</dbReference>
<dbReference type="SUPFAM" id="SSF53686">
    <property type="entry name" value="Tryptophan synthase beta subunit-like PLP-dependent enzymes"/>
    <property type="match status" value="1"/>
</dbReference>
<keyword evidence="9" id="KW-1185">Reference proteome</keyword>
<gene>
    <name evidence="4" type="primary">dsdA</name>
    <name evidence="6" type="ORF">BEI59_10575</name>
    <name evidence="7" type="ORF">BEI63_07010</name>
</gene>
<dbReference type="GO" id="GO:0036088">
    <property type="term" value="P:D-serine catabolic process"/>
    <property type="evidence" value="ECO:0007669"/>
    <property type="project" value="TreeGrafter"/>
</dbReference>
<dbReference type="EC" id="4.3.1.18" evidence="4"/>
<dbReference type="NCBIfam" id="NF002823">
    <property type="entry name" value="PRK02991.1"/>
    <property type="match status" value="1"/>
</dbReference>
<dbReference type="GO" id="GO:0016836">
    <property type="term" value="F:hydro-lyase activity"/>
    <property type="evidence" value="ECO:0007669"/>
    <property type="project" value="UniProtKB-UniRule"/>
</dbReference>
<organism evidence="6 8">
    <name type="scientific">Eisenbergiella tayi</name>
    <dbReference type="NCBI Taxonomy" id="1432052"/>
    <lineage>
        <taxon>Bacteria</taxon>
        <taxon>Bacillati</taxon>
        <taxon>Bacillota</taxon>
        <taxon>Clostridia</taxon>
        <taxon>Lachnospirales</taxon>
        <taxon>Lachnospiraceae</taxon>
        <taxon>Eisenbergiella</taxon>
    </lineage>
</organism>
<proteinExistence type="inferred from homology"/>
<keyword evidence="2 4" id="KW-0663">Pyridoxal phosphate</keyword>
<evidence type="ECO:0000313" key="6">
    <source>
        <dbReference type="EMBL" id="ODR52621.1"/>
    </source>
</evidence>
<dbReference type="InterPro" id="IPR050147">
    <property type="entry name" value="Ser/Thr_Dehydratase"/>
</dbReference>
<reference evidence="6 8" key="2">
    <citation type="submission" date="2016-08" db="EMBL/GenBank/DDBJ databases">
        <authorList>
            <person name="Seilhamer J.J."/>
        </authorList>
    </citation>
    <scope>NUCLEOTIDE SEQUENCE [LARGE SCALE GENOMIC DNA]</scope>
    <source>
        <strain evidence="6 8">NML150140-1</strain>
    </source>
</reference>
<dbReference type="Gene3D" id="3.40.50.1100">
    <property type="match status" value="2"/>
</dbReference>
<dbReference type="EMBL" id="MEHD01000015">
    <property type="protein sequence ID" value="ODR59372.1"/>
    <property type="molecule type" value="Genomic_DNA"/>
</dbReference>
<evidence type="ECO:0000313" key="9">
    <source>
        <dbReference type="Proteomes" id="UP000094869"/>
    </source>
</evidence>
<dbReference type="HAMAP" id="MF_01030">
    <property type="entry name" value="D_Ser_dehydrat"/>
    <property type="match status" value="1"/>
</dbReference>
<dbReference type="PANTHER" id="PTHR48078:SF9">
    <property type="entry name" value="D-SERINE DEHYDRATASE"/>
    <property type="match status" value="1"/>
</dbReference>
<evidence type="ECO:0000313" key="7">
    <source>
        <dbReference type="EMBL" id="ODR59372.1"/>
    </source>
</evidence>
<feature type="domain" description="Tryptophan synthase beta chain-like PALP" evidence="5">
    <location>
        <begin position="95"/>
        <end position="392"/>
    </location>
</feature>
<evidence type="ECO:0000313" key="8">
    <source>
        <dbReference type="Proteomes" id="UP000094271"/>
    </source>
</evidence>
<comment type="similarity">
    <text evidence="4">Belongs to the serine/threonine dehydratase family. DsdA subfamily.</text>
</comment>
<dbReference type="GO" id="GO:0008721">
    <property type="term" value="F:D-serine ammonia-lyase activity"/>
    <property type="evidence" value="ECO:0007669"/>
    <property type="project" value="UniProtKB-EC"/>
</dbReference>